<evidence type="ECO:0000256" key="1">
    <source>
        <dbReference type="ARBA" id="ARBA00001946"/>
    </source>
</evidence>
<keyword evidence="14" id="KW-0067">ATP-binding</keyword>
<keyword evidence="15" id="KW-0460">Magnesium</keyword>
<comment type="subcellular location">
    <subcellularLocation>
        <location evidence="2">Cell inner membrane</location>
        <topology evidence="2">Multi-pass membrane protein</topology>
    </subcellularLocation>
</comment>
<comment type="similarity">
    <text evidence="3">Belongs to the bacterial diacylglycerol kinase family.</text>
</comment>
<name>A0A381NH00_9ZZZZ</name>
<dbReference type="InterPro" id="IPR000829">
    <property type="entry name" value="DAGK"/>
</dbReference>
<comment type="cofactor">
    <cofactor evidence="1">
        <name>Mg(2+)</name>
        <dbReference type="ChEBI" id="CHEBI:18420"/>
    </cofactor>
</comment>
<keyword evidence="7" id="KW-0444">Lipid biosynthesis</keyword>
<dbReference type="EC" id="2.7.1.107" evidence="4"/>
<evidence type="ECO:0000256" key="9">
    <source>
        <dbReference type="ARBA" id="ARBA00022679"/>
    </source>
</evidence>
<evidence type="ECO:0000256" key="15">
    <source>
        <dbReference type="ARBA" id="ARBA00022842"/>
    </source>
</evidence>
<reference evidence="23" key="1">
    <citation type="submission" date="2018-05" db="EMBL/GenBank/DDBJ databases">
        <authorList>
            <person name="Lanie J.A."/>
            <person name="Ng W.-L."/>
            <person name="Kazmierczak K.M."/>
            <person name="Andrzejewski T.M."/>
            <person name="Davidsen T.M."/>
            <person name="Wayne K.J."/>
            <person name="Tettelin H."/>
            <person name="Glass J.I."/>
            <person name="Rusch D."/>
            <person name="Podicherti R."/>
            <person name="Tsui H.-C.T."/>
            <person name="Winkler M.E."/>
        </authorList>
    </citation>
    <scope>NUCLEOTIDE SEQUENCE</scope>
</reference>
<proteinExistence type="inferred from homology"/>
<keyword evidence="8" id="KW-0997">Cell inner membrane</keyword>
<keyword evidence="17" id="KW-0443">Lipid metabolism</keyword>
<keyword evidence="18 22" id="KW-0472">Membrane</keyword>
<protein>
    <recommendedName>
        <fullName evidence="5">Diacylglycerol kinase</fullName>
        <ecNumber evidence="4">2.7.1.107</ecNumber>
    </recommendedName>
    <alternativeName>
        <fullName evidence="21">Diglyceride kinase</fullName>
    </alternativeName>
</protein>
<evidence type="ECO:0000256" key="8">
    <source>
        <dbReference type="ARBA" id="ARBA00022519"/>
    </source>
</evidence>
<dbReference type="GO" id="GO:0005886">
    <property type="term" value="C:plasma membrane"/>
    <property type="evidence" value="ECO:0007669"/>
    <property type="project" value="UniProtKB-SubCell"/>
</dbReference>
<feature type="transmembrane region" description="Helical" evidence="22">
    <location>
        <begin position="54"/>
        <end position="73"/>
    </location>
</feature>
<keyword evidence="9" id="KW-0808">Transferase</keyword>
<evidence type="ECO:0000256" key="11">
    <source>
        <dbReference type="ARBA" id="ARBA00022723"/>
    </source>
</evidence>
<evidence type="ECO:0000256" key="2">
    <source>
        <dbReference type="ARBA" id="ARBA00004429"/>
    </source>
</evidence>
<dbReference type="PANTHER" id="PTHR34299:SF1">
    <property type="entry name" value="DIACYLGLYCEROL KINASE"/>
    <property type="match status" value="1"/>
</dbReference>
<dbReference type="GO" id="GO:0004143">
    <property type="term" value="F:ATP-dependent diacylglycerol kinase activity"/>
    <property type="evidence" value="ECO:0007669"/>
    <property type="project" value="UniProtKB-EC"/>
</dbReference>
<dbReference type="InterPro" id="IPR036945">
    <property type="entry name" value="DAGK_sf"/>
</dbReference>
<feature type="transmembrane region" description="Helical" evidence="22">
    <location>
        <begin position="94"/>
        <end position="119"/>
    </location>
</feature>
<dbReference type="GO" id="GO:0005524">
    <property type="term" value="F:ATP binding"/>
    <property type="evidence" value="ECO:0007669"/>
    <property type="project" value="UniProtKB-KW"/>
</dbReference>
<keyword evidence="12" id="KW-0547">Nucleotide-binding</keyword>
<evidence type="ECO:0000256" key="18">
    <source>
        <dbReference type="ARBA" id="ARBA00023136"/>
    </source>
</evidence>
<gene>
    <name evidence="23" type="ORF">METZ01_LOCUS6675</name>
</gene>
<evidence type="ECO:0000256" key="7">
    <source>
        <dbReference type="ARBA" id="ARBA00022516"/>
    </source>
</evidence>
<sequence length="122" mass="13450">MMKTLLHLRKAFGHSMKGLRETFRNEMAFRIELTAAVILIPTALILSVSPIVRIMLVGSVFLVLIVELLNTGIETVVNRISAEQHHLSGMAKDAGSAAVFVASLNLVFVWGTVLFDLILNNY</sequence>
<evidence type="ECO:0000256" key="6">
    <source>
        <dbReference type="ARBA" id="ARBA00022475"/>
    </source>
</evidence>
<evidence type="ECO:0000256" key="17">
    <source>
        <dbReference type="ARBA" id="ARBA00023098"/>
    </source>
</evidence>
<keyword evidence="19" id="KW-0594">Phospholipid biosynthesis</keyword>
<keyword evidence="10 22" id="KW-0812">Transmembrane</keyword>
<evidence type="ECO:0000256" key="4">
    <source>
        <dbReference type="ARBA" id="ARBA00012133"/>
    </source>
</evidence>
<dbReference type="InterPro" id="IPR033718">
    <property type="entry name" value="DAGK_prok"/>
</dbReference>
<evidence type="ECO:0000256" key="14">
    <source>
        <dbReference type="ARBA" id="ARBA00022840"/>
    </source>
</evidence>
<evidence type="ECO:0000256" key="20">
    <source>
        <dbReference type="ARBA" id="ARBA00023264"/>
    </source>
</evidence>
<organism evidence="23">
    <name type="scientific">marine metagenome</name>
    <dbReference type="NCBI Taxonomy" id="408172"/>
    <lineage>
        <taxon>unclassified sequences</taxon>
        <taxon>metagenomes</taxon>
        <taxon>ecological metagenomes</taxon>
    </lineage>
</organism>
<evidence type="ECO:0000256" key="12">
    <source>
        <dbReference type="ARBA" id="ARBA00022741"/>
    </source>
</evidence>
<keyword evidence="6" id="KW-1003">Cell membrane</keyword>
<evidence type="ECO:0000256" key="16">
    <source>
        <dbReference type="ARBA" id="ARBA00022989"/>
    </source>
</evidence>
<accession>A0A381NH00</accession>
<evidence type="ECO:0000256" key="21">
    <source>
        <dbReference type="ARBA" id="ARBA00031546"/>
    </source>
</evidence>
<evidence type="ECO:0000256" key="10">
    <source>
        <dbReference type="ARBA" id="ARBA00022692"/>
    </source>
</evidence>
<dbReference type="GO" id="GO:0046872">
    <property type="term" value="F:metal ion binding"/>
    <property type="evidence" value="ECO:0007669"/>
    <property type="project" value="UniProtKB-KW"/>
</dbReference>
<dbReference type="CDD" id="cd14264">
    <property type="entry name" value="DAGK_IM"/>
    <property type="match status" value="1"/>
</dbReference>
<evidence type="ECO:0000256" key="22">
    <source>
        <dbReference type="SAM" id="Phobius"/>
    </source>
</evidence>
<keyword evidence="16 22" id="KW-1133">Transmembrane helix</keyword>
<dbReference type="PANTHER" id="PTHR34299">
    <property type="entry name" value="DIACYLGLYCEROL KINASE"/>
    <property type="match status" value="1"/>
</dbReference>
<dbReference type="AlphaFoldDB" id="A0A381NH00"/>
<evidence type="ECO:0000256" key="3">
    <source>
        <dbReference type="ARBA" id="ARBA00005967"/>
    </source>
</evidence>
<dbReference type="Pfam" id="PF01219">
    <property type="entry name" value="DAGK_prokar"/>
    <property type="match status" value="1"/>
</dbReference>
<dbReference type="GO" id="GO:0006654">
    <property type="term" value="P:phosphatidic acid biosynthetic process"/>
    <property type="evidence" value="ECO:0007669"/>
    <property type="project" value="InterPro"/>
</dbReference>
<keyword evidence="20" id="KW-1208">Phospholipid metabolism</keyword>
<feature type="transmembrane region" description="Helical" evidence="22">
    <location>
        <begin position="27"/>
        <end position="48"/>
    </location>
</feature>
<evidence type="ECO:0000313" key="23">
    <source>
        <dbReference type="EMBL" id="SUZ53821.1"/>
    </source>
</evidence>
<evidence type="ECO:0000256" key="19">
    <source>
        <dbReference type="ARBA" id="ARBA00023209"/>
    </source>
</evidence>
<dbReference type="Gene3D" id="1.10.287.3610">
    <property type="match status" value="1"/>
</dbReference>
<keyword evidence="13" id="KW-0418">Kinase</keyword>
<evidence type="ECO:0000256" key="5">
    <source>
        <dbReference type="ARBA" id="ARBA00017575"/>
    </source>
</evidence>
<evidence type="ECO:0000256" key="13">
    <source>
        <dbReference type="ARBA" id="ARBA00022777"/>
    </source>
</evidence>
<dbReference type="EMBL" id="UINC01000351">
    <property type="protein sequence ID" value="SUZ53821.1"/>
    <property type="molecule type" value="Genomic_DNA"/>
</dbReference>
<keyword evidence="11" id="KW-0479">Metal-binding</keyword>